<feature type="compositionally biased region" description="Low complexity" evidence="6">
    <location>
        <begin position="195"/>
        <end position="204"/>
    </location>
</feature>
<proteinExistence type="predicted"/>
<feature type="compositionally biased region" description="Low complexity" evidence="6">
    <location>
        <begin position="991"/>
        <end position="1011"/>
    </location>
</feature>
<dbReference type="PANTHER" id="PTHR23327">
    <property type="entry name" value="RING FINGER PROTEIN 127"/>
    <property type="match status" value="1"/>
</dbReference>
<accession>A0AAW0VT28</accession>
<evidence type="ECO:0000313" key="9">
    <source>
        <dbReference type="Proteomes" id="UP001445076"/>
    </source>
</evidence>
<feature type="non-terminal residue" evidence="8">
    <location>
        <position position="1071"/>
    </location>
</feature>
<dbReference type="SUPFAM" id="SSF57850">
    <property type="entry name" value="RING/U-box"/>
    <property type="match status" value="1"/>
</dbReference>
<feature type="region of interest" description="Disordered" evidence="6">
    <location>
        <begin position="852"/>
        <end position="878"/>
    </location>
</feature>
<feature type="region of interest" description="Disordered" evidence="6">
    <location>
        <begin position="991"/>
        <end position="1033"/>
    </location>
</feature>
<dbReference type="AlphaFoldDB" id="A0AAW0VT28"/>
<feature type="region of interest" description="Disordered" evidence="6">
    <location>
        <begin position="741"/>
        <end position="791"/>
    </location>
</feature>
<dbReference type="InterPro" id="IPR001841">
    <property type="entry name" value="Znf_RING"/>
</dbReference>
<name>A0AAW0VT28_CHEQU</name>
<feature type="region of interest" description="Disordered" evidence="6">
    <location>
        <begin position="81"/>
        <end position="244"/>
    </location>
</feature>
<dbReference type="Gene3D" id="3.30.40.10">
    <property type="entry name" value="Zinc/RING finger domain, C3HC4 (zinc finger)"/>
    <property type="match status" value="1"/>
</dbReference>
<feature type="compositionally biased region" description="Basic and acidic residues" evidence="6">
    <location>
        <begin position="160"/>
        <end position="175"/>
    </location>
</feature>
<feature type="domain" description="RING-type" evidence="7">
    <location>
        <begin position="12"/>
        <end position="37"/>
    </location>
</feature>
<sequence>MDLLNNPLTTKCGHSFCGDCIQQVVKGPRNTAHCPLCMANITRRSLGHNNKITKLVVHVRKIIDSIKKDCCFEVTPSKYRPRPRPVISAEEDDSENEENDEPRRGTRKRGITDHYNPEVYIPKPRARSAKQRILTSNSNQDVSVHTDKPQTQESVAGINDPKKPLAVDVISEEHSYSSPSKQEPQARKSLIPSFTRGRGTRSSGNGQLLSGKAKPTSGARGNAAPLSRKLTKDNGKPVTTYGKKDTKGDELISVSQQMEDALLLPGELIKSNEQSTDHLSEKLGREKPADKVAKWLCNSREVGFQIGASHSTDTTSTTDSESSRVFNQAKSVALGDQNSQQASGPNNSSIKTGIKRLICSNKSSSTLSNKKSEDSLVSSLTGSKKFFKSKTNTENLERDSPDSQADIETQIFNPNDLITGTPSDPFKFIPSQKTPENRKTVKTGHGVGTRARGKVNVSRGRVRGRGRGRGIPVMQGRFAKIDDSIVNSDMSVNSTTQKHSTPIARGAKHNHNVDLSVIKPLDTSIALSHTKQIESVIVQNHDDDDGHYDLPDSCPVVTKNEFDVLISDAKDIERCDDGIHASQPKGDGLVNDGKDENLIFITPAQGGEDLPNTSSKDQGKKVVKKRTNDESVHEIGAKKKPKTKKQQTISSDDSLNSNNSKLNTIKNPKSKAEKAKEEVEAICSMFEDIDNYQLNTLSVEEEEKNKKNKEQEKERIMRQNLSLMAQTHENTHLNKTIPSLMPKSEKLMPPPKAPTRNRKVRFNANASAKPSEVPSYEESVPSTSTRSSGKTTIADACKTSRNVRYASEIKSKLMDTSKVVAVSVNVKYAKSPGWSHVEGARRDLKVRQASLNITGGEQRSINDSRTEGGTSRHSITTLASSVETNVTIDEETQDFDVEHLSSSQSKRDRVKKLKEIVSQLQEDEKEQNEDSKKSKGDNKDSKKPDAQQKLLLNRNINLSRENQSEHTKPSLPLCAETETFCIDDDFDTGKSDVSIPSKSSMKSLSRSLSTLSRKRSPKSIPVEHKDQTPQKPVKIKSKISNIPKPGRRTFSLKATTQDLHVLHSNDPINEV</sequence>
<comment type="caution">
    <text evidence="8">The sequence shown here is derived from an EMBL/GenBank/DDBJ whole genome shotgun (WGS) entry which is preliminary data.</text>
</comment>
<feature type="compositionally biased region" description="Polar residues" evidence="6">
    <location>
        <begin position="867"/>
        <end position="878"/>
    </location>
</feature>
<feature type="region of interest" description="Disordered" evidence="6">
    <location>
        <begin position="919"/>
        <end position="971"/>
    </location>
</feature>
<gene>
    <name evidence="8" type="ORF">OTU49_013626</name>
</gene>
<evidence type="ECO:0000256" key="4">
    <source>
        <dbReference type="PROSITE-ProRule" id="PRU00175"/>
    </source>
</evidence>
<dbReference type="InterPro" id="IPR017907">
    <property type="entry name" value="Znf_RING_CS"/>
</dbReference>
<evidence type="ECO:0000313" key="8">
    <source>
        <dbReference type="EMBL" id="KAK8720016.1"/>
    </source>
</evidence>
<evidence type="ECO:0000256" key="5">
    <source>
        <dbReference type="SAM" id="Coils"/>
    </source>
</evidence>
<dbReference type="Proteomes" id="UP001445076">
    <property type="component" value="Unassembled WGS sequence"/>
</dbReference>
<evidence type="ECO:0000256" key="3">
    <source>
        <dbReference type="ARBA" id="ARBA00022833"/>
    </source>
</evidence>
<dbReference type="GO" id="GO:0008270">
    <property type="term" value="F:zinc ion binding"/>
    <property type="evidence" value="ECO:0007669"/>
    <property type="project" value="UniProtKB-KW"/>
</dbReference>
<keyword evidence="2 4" id="KW-0863">Zinc-finger</keyword>
<organism evidence="8 9">
    <name type="scientific">Cherax quadricarinatus</name>
    <name type="common">Australian red claw crayfish</name>
    <dbReference type="NCBI Taxonomy" id="27406"/>
    <lineage>
        <taxon>Eukaryota</taxon>
        <taxon>Metazoa</taxon>
        <taxon>Ecdysozoa</taxon>
        <taxon>Arthropoda</taxon>
        <taxon>Crustacea</taxon>
        <taxon>Multicrustacea</taxon>
        <taxon>Malacostraca</taxon>
        <taxon>Eumalacostraca</taxon>
        <taxon>Eucarida</taxon>
        <taxon>Decapoda</taxon>
        <taxon>Pleocyemata</taxon>
        <taxon>Astacidea</taxon>
        <taxon>Parastacoidea</taxon>
        <taxon>Parastacidae</taxon>
        <taxon>Cherax</taxon>
    </lineage>
</organism>
<dbReference type="InterPro" id="IPR013083">
    <property type="entry name" value="Znf_RING/FYVE/PHD"/>
</dbReference>
<dbReference type="InterPro" id="IPR018957">
    <property type="entry name" value="Znf_C3HC4_RING-type"/>
</dbReference>
<feature type="compositionally biased region" description="Basic and acidic residues" evidence="6">
    <location>
        <begin position="626"/>
        <end position="637"/>
    </location>
</feature>
<dbReference type="Pfam" id="PF00097">
    <property type="entry name" value="zf-C3HC4"/>
    <property type="match status" value="1"/>
</dbReference>
<feature type="compositionally biased region" description="Low complexity" evidence="6">
    <location>
        <begin position="646"/>
        <end position="667"/>
    </location>
</feature>
<keyword evidence="3" id="KW-0862">Zinc</keyword>
<evidence type="ECO:0000256" key="6">
    <source>
        <dbReference type="SAM" id="MobiDB-lite"/>
    </source>
</evidence>
<reference evidence="8 9" key="1">
    <citation type="journal article" date="2024" name="BMC Genomics">
        <title>Genome assembly of redclaw crayfish (Cherax quadricarinatus) provides insights into its immune adaptation and hypoxia tolerance.</title>
        <authorList>
            <person name="Liu Z."/>
            <person name="Zheng J."/>
            <person name="Li H."/>
            <person name="Fang K."/>
            <person name="Wang S."/>
            <person name="He J."/>
            <person name="Zhou D."/>
            <person name="Weng S."/>
            <person name="Chi M."/>
            <person name="Gu Z."/>
            <person name="He J."/>
            <person name="Li F."/>
            <person name="Wang M."/>
        </authorList>
    </citation>
    <scope>NUCLEOTIDE SEQUENCE [LARGE SCALE GENOMIC DNA]</scope>
    <source>
        <strain evidence="8">ZL_2023a</strain>
    </source>
</reference>
<evidence type="ECO:0000256" key="1">
    <source>
        <dbReference type="ARBA" id="ARBA00022723"/>
    </source>
</evidence>
<dbReference type="EMBL" id="JARKIK010000957">
    <property type="protein sequence ID" value="KAK8720016.1"/>
    <property type="molecule type" value="Genomic_DNA"/>
</dbReference>
<keyword evidence="5" id="KW-0175">Coiled coil</keyword>
<feature type="region of interest" description="Disordered" evidence="6">
    <location>
        <begin position="603"/>
        <end position="673"/>
    </location>
</feature>
<dbReference type="PROSITE" id="PS50089">
    <property type="entry name" value="ZF_RING_2"/>
    <property type="match status" value="1"/>
</dbReference>
<feature type="coiled-coil region" evidence="5">
    <location>
        <begin position="694"/>
        <end position="726"/>
    </location>
</feature>
<protein>
    <recommendedName>
        <fullName evidence="7">RING-type domain-containing protein</fullName>
    </recommendedName>
</protein>
<evidence type="ECO:0000259" key="7">
    <source>
        <dbReference type="PROSITE" id="PS50089"/>
    </source>
</evidence>
<feature type="compositionally biased region" description="Polar residues" evidence="6">
    <location>
        <begin position="133"/>
        <end position="143"/>
    </location>
</feature>
<keyword evidence="9" id="KW-1185">Reference proteome</keyword>
<feature type="compositionally biased region" description="Basic and acidic residues" evidence="6">
    <location>
        <begin position="928"/>
        <end position="946"/>
    </location>
</feature>
<feature type="region of interest" description="Disordered" evidence="6">
    <location>
        <begin position="413"/>
        <end position="455"/>
    </location>
</feature>
<feature type="compositionally biased region" description="Acidic residues" evidence="6">
    <location>
        <begin position="89"/>
        <end position="100"/>
    </location>
</feature>
<feature type="compositionally biased region" description="Polar residues" evidence="6">
    <location>
        <begin position="413"/>
        <end position="422"/>
    </location>
</feature>
<dbReference type="PROSITE" id="PS00518">
    <property type="entry name" value="ZF_RING_1"/>
    <property type="match status" value="1"/>
</dbReference>
<feature type="compositionally biased region" description="Low complexity" evidence="6">
    <location>
        <begin position="770"/>
        <end position="785"/>
    </location>
</feature>
<keyword evidence="1" id="KW-0479">Metal-binding</keyword>
<evidence type="ECO:0000256" key="2">
    <source>
        <dbReference type="ARBA" id="ARBA00022771"/>
    </source>
</evidence>